<feature type="compositionally biased region" description="Basic and acidic residues" evidence="1">
    <location>
        <begin position="45"/>
        <end position="58"/>
    </location>
</feature>
<dbReference type="RefSeq" id="WP_170273065.1">
    <property type="nucleotide sequence ID" value="NZ_BAAAKH010000002.1"/>
</dbReference>
<evidence type="ECO:0000313" key="2">
    <source>
        <dbReference type="EMBL" id="NNG77821.1"/>
    </source>
</evidence>
<sequence>MRIHVGLNVEIAGPEPPHYDSETSSVADPAAETTSPELHIGFRPNQEDHDDGMLGDRK</sequence>
<proteinExistence type="predicted"/>
<evidence type="ECO:0000256" key="1">
    <source>
        <dbReference type="SAM" id="MobiDB-lite"/>
    </source>
</evidence>
<comment type="caution">
    <text evidence="2">The sequence shown here is derived from an EMBL/GenBank/DDBJ whole genome shotgun (WGS) entry which is preliminary data.</text>
</comment>
<dbReference type="AlphaFoldDB" id="A0A849ANN3"/>
<feature type="region of interest" description="Disordered" evidence="1">
    <location>
        <begin position="1"/>
        <end position="58"/>
    </location>
</feature>
<dbReference type="EMBL" id="JABEMC010000001">
    <property type="protein sequence ID" value="NNG77821.1"/>
    <property type="molecule type" value="Genomic_DNA"/>
</dbReference>
<name>A0A849ANN3_9MICO</name>
<accession>A0A849ANN3</accession>
<feature type="compositionally biased region" description="Polar residues" evidence="1">
    <location>
        <begin position="22"/>
        <end position="36"/>
    </location>
</feature>
<dbReference type="Proteomes" id="UP000549517">
    <property type="component" value="Unassembled WGS sequence"/>
</dbReference>
<evidence type="ECO:0000313" key="3">
    <source>
        <dbReference type="Proteomes" id="UP000549517"/>
    </source>
</evidence>
<protein>
    <submittedName>
        <fullName evidence="2">Uncharacterized protein</fullName>
    </submittedName>
</protein>
<organism evidence="2 3">
    <name type="scientific">Brevibacterium luteolum</name>
    <dbReference type="NCBI Taxonomy" id="199591"/>
    <lineage>
        <taxon>Bacteria</taxon>
        <taxon>Bacillati</taxon>
        <taxon>Actinomycetota</taxon>
        <taxon>Actinomycetes</taxon>
        <taxon>Micrococcales</taxon>
        <taxon>Brevibacteriaceae</taxon>
        <taxon>Brevibacterium</taxon>
    </lineage>
</organism>
<reference evidence="2 3" key="1">
    <citation type="submission" date="2020-05" db="EMBL/GenBank/DDBJ databases">
        <title>MicrobeNet Type strains.</title>
        <authorList>
            <person name="Nicholson A.C."/>
        </authorList>
    </citation>
    <scope>NUCLEOTIDE SEQUENCE [LARGE SCALE GENOMIC DNA]</scope>
    <source>
        <strain evidence="2 3">CCUG 46604</strain>
    </source>
</reference>
<gene>
    <name evidence="2" type="ORF">HLA91_00290</name>
</gene>